<evidence type="ECO:0000313" key="3">
    <source>
        <dbReference type="EMBL" id="NRF67672.1"/>
    </source>
</evidence>
<dbReference type="InterPro" id="IPR050237">
    <property type="entry name" value="ATP-dep_AMP-bd_enzyme"/>
</dbReference>
<dbReference type="Pfam" id="PF00501">
    <property type="entry name" value="AMP-binding"/>
    <property type="match status" value="1"/>
</dbReference>
<reference evidence="3 4" key="1">
    <citation type="submission" date="2020-05" db="EMBL/GenBank/DDBJ databases">
        <title>Aquincola sp. isolate from soil.</title>
        <authorList>
            <person name="Han J."/>
            <person name="Kim D.-U."/>
        </authorList>
    </citation>
    <scope>NUCLEOTIDE SEQUENCE [LARGE SCALE GENOMIC DNA]</scope>
    <source>
        <strain evidence="3 4">S2</strain>
    </source>
</reference>
<protein>
    <submittedName>
        <fullName evidence="3">AMP-binding protein</fullName>
    </submittedName>
</protein>
<proteinExistence type="predicted"/>
<gene>
    <name evidence="3" type="ORF">HLB44_11815</name>
</gene>
<dbReference type="PROSITE" id="PS00455">
    <property type="entry name" value="AMP_BINDING"/>
    <property type="match status" value="1"/>
</dbReference>
<dbReference type="InterPro" id="IPR020845">
    <property type="entry name" value="AMP-binding_CS"/>
</dbReference>
<feature type="domain" description="AMP-dependent synthetase/ligase" evidence="1">
    <location>
        <begin position="7"/>
        <end position="365"/>
    </location>
</feature>
<dbReference type="Pfam" id="PF13193">
    <property type="entry name" value="AMP-binding_C"/>
    <property type="match status" value="1"/>
</dbReference>
<dbReference type="PANTHER" id="PTHR43767:SF1">
    <property type="entry name" value="NONRIBOSOMAL PEPTIDE SYNTHASE PES1 (EUROFUNG)-RELATED"/>
    <property type="match status" value="1"/>
</dbReference>
<dbReference type="PANTHER" id="PTHR43767">
    <property type="entry name" value="LONG-CHAIN-FATTY-ACID--COA LIGASE"/>
    <property type="match status" value="1"/>
</dbReference>
<dbReference type="Proteomes" id="UP000737171">
    <property type="component" value="Unassembled WGS sequence"/>
</dbReference>
<dbReference type="EMBL" id="JABRWJ010000003">
    <property type="protein sequence ID" value="NRF67672.1"/>
    <property type="molecule type" value="Genomic_DNA"/>
</dbReference>
<keyword evidence="4" id="KW-1185">Reference proteome</keyword>
<dbReference type="InterPro" id="IPR042099">
    <property type="entry name" value="ANL_N_sf"/>
</dbReference>
<sequence length="507" mass="53420">MYLTQGLQRALQRHPSKLALRHLGAGADRAHSFAQMAASIARQAAALAAHGVRAGDRVAMLSPNNDALIVQLFACWWLGAVACPLNLRWSVPELRHALADCGARLLLADASQAAAAAELRAACEVWSADELAARAAALEPIADTRTGGDALACILYTGGTTGRAKGVMLTHANFWSASMTRGAELNNSPEHVTLLVAPLFHVAGLGRLIGQSIVGGSCLTLPQFRPETVLDAIEANGINDLIVVPSMLQSLLETPGFRPERVKSLRRIAFGAAPMPPDLLARALAACPQAEFFQAYGLTETAGAVCINLPENHRLPAHAAGRLASVGRAGLGAEIRIVDEHGVDVPRGQVGEIIVRGPMVMPGYWNQPAASAEALRDGWFHTGDGGRMDAEGYLFIADRLKDMIISGGENVYPAEVEAALRSHPAVADAAVIGVPDVRWGEAVHAVIVLRGPASDGAAPALHEALVMHCRERLAGYKCPRGISVVDALPLSAAGKVLKAQLRQAFNT</sequence>
<dbReference type="Gene3D" id="3.30.300.30">
    <property type="match status" value="1"/>
</dbReference>
<dbReference type="RefSeq" id="WP_173122770.1">
    <property type="nucleotide sequence ID" value="NZ_JABRWJ010000003.1"/>
</dbReference>
<name>A0ABX2EGE5_9BURK</name>
<comment type="caution">
    <text evidence="3">The sequence shown here is derived from an EMBL/GenBank/DDBJ whole genome shotgun (WGS) entry which is preliminary data.</text>
</comment>
<dbReference type="Gene3D" id="3.40.50.12780">
    <property type="entry name" value="N-terminal domain of ligase-like"/>
    <property type="match status" value="1"/>
</dbReference>
<dbReference type="InterPro" id="IPR000873">
    <property type="entry name" value="AMP-dep_synth/lig_dom"/>
</dbReference>
<accession>A0ABX2EGE5</accession>
<organism evidence="3 4">
    <name type="scientific">Pseudaquabacterium terrae</name>
    <dbReference type="NCBI Taxonomy" id="2732868"/>
    <lineage>
        <taxon>Bacteria</taxon>
        <taxon>Pseudomonadati</taxon>
        <taxon>Pseudomonadota</taxon>
        <taxon>Betaproteobacteria</taxon>
        <taxon>Burkholderiales</taxon>
        <taxon>Sphaerotilaceae</taxon>
        <taxon>Pseudaquabacterium</taxon>
    </lineage>
</organism>
<dbReference type="InterPro" id="IPR045851">
    <property type="entry name" value="AMP-bd_C_sf"/>
</dbReference>
<dbReference type="InterPro" id="IPR025110">
    <property type="entry name" value="AMP-bd_C"/>
</dbReference>
<evidence type="ECO:0000259" key="1">
    <source>
        <dbReference type="Pfam" id="PF00501"/>
    </source>
</evidence>
<evidence type="ECO:0000313" key="4">
    <source>
        <dbReference type="Proteomes" id="UP000737171"/>
    </source>
</evidence>
<evidence type="ECO:0000259" key="2">
    <source>
        <dbReference type="Pfam" id="PF13193"/>
    </source>
</evidence>
<dbReference type="SUPFAM" id="SSF56801">
    <property type="entry name" value="Acetyl-CoA synthetase-like"/>
    <property type="match status" value="1"/>
</dbReference>
<feature type="domain" description="AMP-binding enzyme C-terminal" evidence="2">
    <location>
        <begin position="415"/>
        <end position="495"/>
    </location>
</feature>